<feature type="transmembrane region" description="Helical" evidence="2">
    <location>
        <begin position="329"/>
        <end position="348"/>
    </location>
</feature>
<feature type="transmembrane region" description="Helical" evidence="2">
    <location>
        <begin position="300"/>
        <end position="323"/>
    </location>
</feature>
<comment type="caution">
    <text evidence="4">The sequence shown here is derived from an EMBL/GenBank/DDBJ whole genome shotgun (WGS) entry which is preliminary data.</text>
</comment>
<keyword evidence="2" id="KW-0812">Transmembrane</keyword>
<dbReference type="GO" id="GO:0016746">
    <property type="term" value="F:acyltransferase activity"/>
    <property type="evidence" value="ECO:0007669"/>
    <property type="project" value="UniProtKB-KW"/>
</dbReference>
<sequence length="387" mass="42516">MYQGFLRLLLSLIVVVYHFFKTSPMPGPIAVMAFFLVSGFLISRVVVKTYSTSDGLKRFAVNRILRLWPTYLVIIFFSAAVIAIDPAGASRVNAALSWPQSVGGWAAQFFIVGLTLFPMDIYPHRFAPPAFSLAIELFHYALIAVVIRGDAMRTYVWLGVGILIAAYIVIAGLYGAAYYSYFGPTIAFAAGAALHLGYDKWRDKARRWLAGRESLFAAAAVFCFLIYVFAQEIAAVFIIVVLGKASSFAGDILPGANALILYGSIPFACLAFFACMIAPHRSDTAPRRFVSKFSDLSGDLSYPLFLVHWPMLALTAKLAPWWGVYDWRLRVLAIVLSIVFSLAVVYSIEKPMEKIRNRVRRGEPAGQPAASAPRPTPAMAESPQSGA</sequence>
<dbReference type="PANTHER" id="PTHR23028:SF131">
    <property type="entry name" value="BLR2367 PROTEIN"/>
    <property type="match status" value="1"/>
</dbReference>
<dbReference type="RefSeq" id="WP_379878482.1">
    <property type="nucleotide sequence ID" value="NZ_JBHPON010000001.1"/>
</dbReference>
<keyword evidence="4" id="KW-0808">Transferase</keyword>
<dbReference type="InterPro" id="IPR002656">
    <property type="entry name" value="Acyl_transf_3_dom"/>
</dbReference>
<gene>
    <name evidence="4" type="ORF">ACFMB1_09940</name>
</gene>
<evidence type="ECO:0000259" key="3">
    <source>
        <dbReference type="Pfam" id="PF01757"/>
    </source>
</evidence>
<feature type="transmembrane region" description="Helical" evidence="2">
    <location>
        <begin position="260"/>
        <end position="279"/>
    </location>
</feature>
<evidence type="ECO:0000313" key="4">
    <source>
        <dbReference type="EMBL" id="MFC6035865.1"/>
    </source>
</evidence>
<feature type="transmembrane region" description="Helical" evidence="2">
    <location>
        <begin position="126"/>
        <end position="147"/>
    </location>
</feature>
<dbReference type="EMBL" id="JBHPON010000001">
    <property type="protein sequence ID" value="MFC6035865.1"/>
    <property type="molecule type" value="Genomic_DNA"/>
</dbReference>
<evidence type="ECO:0000256" key="1">
    <source>
        <dbReference type="SAM" id="MobiDB-lite"/>
    </source>
</evidence>
<proteinExistence type="predicted"/>
<keyword evidence="2" id="KW-0472">Membrane</keyword>
<feature type="transmembrane region" description="Helical" evidence="2">
    <location>
        <begin position="154"/>
        <end position="175"/>
    </location>
</feature>
<dbReference type="EC" id="2.3.-.-" evidence="4"/>
<feature type="transmembrane region" description="Helical" evidence="2">
    <location>
        <begin position="219"/>
        <end position="240"/>
    </location>
</feature>
<dbReference type="Pfam" id="PF01757">
    <property type="entry name" value="Acyl_transf_3"/>
    <property type="match status" value="1"/>
</dbReference>
<keyword evidence="5" id="KW-1185">Reference proteome</keyword>
<dbReference type="Proteomes" id="UP001596116">
    <property type="component" value="Unassembled WGS sequence"/>
</dbReference>
<feature type="transmembrane region" description="Helical" evidence="2">
    <location>
        <begin position="26"/>
        <end position="47"/>
    </location>
</feature>
<name>A0ABW1KWX8_9PROT</name>
<reference evidence="4 5" key="1">
    <citation type="submission" date="2024-09" db="EMBL/GenBank/DDBJ databases">
        <authorList>
            <person name="Zhang Z.-H."/>
        </authorList>
    </citation>
    <scope>NUCLEOTIDE SEQUENCE [LARGE SCALE GENOMIC DNA]</scope>
    <source>
        <strain evidence="4 5">HHTR114</strain>
    </source>
</reference>
<feature type="transmembrane region" description="Helical" evidence="2">
    <location>
        <begin position="181"/>
        <end position="198"/>
    </location>
</feature>
<dbReference type="InterPro" id="IPR050879">
    <property type="entry name" value="Acyltransferase_3"/>
</dbReference>
<keyword evidence="4" id="KW-0012">Acyltransferase</keyword>
<feature type="region of interest" description="Disordered" evidence="1">
    <location>
        <begin position="357"/>
        <end position="387"/>
    </location>
</feature>
<protein>
    <submittedName>
        <fullName evidence="4">Acyltransferase family protein</fullName>
        <ecNumber evidence="4">2.3.-.-</ecNumber>
    </submittedName>
</protein>
<accession>A0ABW1KWX8</accession>
<keyword evidence="2" id="KW-1133">Transmembrane helix</keyword>
<feature type="domain" description="Acyltransferase 3" evidence="3">
    <location>
        <begin position="6"/>
        <end position="344"/>
    </location>
</feature>
<feature type="transmembrane region" description="Helical" evidence="2">
    <location>
        <begin position="5"/>
        <end position="20"/>
    </location>
</feature>
<evidence type="ECO:0000313" key="5">
    <source>
        <dbReference type="Proteomes" id="UP001596116"/>
    </source>
</evidence>
<evidence type="ECO:0000256" key="2">
    <source>
        <dbReference type="SAM" id="Phobius"/>
    </source>
</evidence>
<organism evidence="4 5">
    <name type="scientific">Hyphococcus aureus</name>
    <dbReference type="NCBI Taxonomy" id="2666033"/>
    <lineage>
        <taxon>Bacteria</taxon>
        <taxon>Pseudomonadati</taxon>
        <taxon>Pseudomonadota</taxon>
        <taxon>Alphaproteobacteria</taxon>
        <taxon>Parvularculales</taxon>
        <taxon>Parvularculaceae</taxon>
        <taxon>Hyphococcus</taxon>
    </lineage>
</organism>
<dbReference type="PANTHER" id="PTHR23028">
    <property type="entry name" value="ACETYLTRANSFERASE"/>
    <property type="match status" value="1"/>
</dbReference>
<feature type="transmembrane region" description="Helical" evidence="2">
    <location>
        <begin position="68"/>
        <end position="89"/>
    </location>
</feature>